<reference evidence="1" key="1">
    <citation type="submission" date="2022-04" db="EMBL/GenBank/DDBJ databases">
        <title>Genome of the entomopathogenic fungus Entomophthora muscae.</title>
        <authorList>
            <person name="Elya C."/>
            <person name="Lovett B.R."/>
            <person name="Lee E."/>
            <person name="Macias A.M."/>
            <person name="Hajek A.E."/>
            <person name="De Bivort B.L."/>
            <person name="Kasson M.T."/>
            <person name="De Fine Licht H.H."/>
            <person name="Stajich J.E."/>
        </authorList>
    </citation>
    <scope>NUCLEOTIDE SEQUENCE</scope>
    <source>
        <strain evidence="1">Berkeley</strain>
    </source>
</reference>
<protein>
    <submittedName>
        <fullName evidence="1">Uncharacterized protein</fullName>
    </submittedName>
</protein>
<name>A0ACC2SQM4_9FUNG</name>
<comment type="caution">
    <text evidence="1">The sequence shown here is derived from an EMBL/GenBank/DDBJ whole genome shotgun (WGS) entry which is preliminary data.</text>
</comment>
<sequence length="84" mass="9264">MKRTPLNSNPSGRTPTYFSACTWSLEPEHPEHPLASCKDGFDGIQLLFPSDLPHVLSLDSCLSGHPSVTLEGIMVDLSPWMCHE</sequence>
<gene>
    <name evidence="1" type="ORF">DSO57_1027572</name>
</gene>
<evidence type="ECO:0000313" key="1">
    <source>
        <dbReference type="EMBL" id="KAJ9064704.1"/>
    </source>
</evidence>
<evidence type="ECO:0000313" key="2">
    <source>
        <dbReference type="Proteomes" id="UP001165960"/>
    </source>
</evidence>
<dbReference type="EMBL" id="QTSX02004429">
    <property type="protein sequence ID" value="KAJ9064704.1"/>
    <property type="molecule type" value="Genomic_DNA"/>
</dbReference>
<proteinExistence type="predicted"/>
<organism evidence="1 2">
    <name type="scientific">Entomophthora muscae</name>
    <dbReference type="NCBI Taxonomy" id="34485"/>
    <lineage>
        <taxon>Eukaryota</taxon>
        <taxon>Fungi</taxon>
        <taxon>Fungi incertae sedis</taxon>
        <taxon>Zoopagomycota</taxon>
        <taxon>Entomophthoromycotina</taxon>
        <taxon>Entomophthoromycetes</taxon>
        <taxon>Entomophthorales</taxon>
        <taxon>Entomophthoraceae</taxon>
        <taxon>Entomophthora</taxon>
    </lineage>
</organism>
<dbReference type="Proteomes" id="UP001165960">
    <property type="component" value="Unassembled WGS sequence"/>
</dbReference>
<keyword evidence="2" id="KW-1185">Reference proteome</keyword>
<accession>A0ACC2SQM4</accession>